<evidence type="ECO:0000313" key="14">
    <source>
        <dbReference type="Proteomes" id="UP001350748"/>
    </source>
</evidence>
<evidence type="ECO:0000256" key="3">
    <source>
        <dbReference type="ARBA" id="ARBA00017473"/>
    </source>
</evidence>
<keyword evidence="7 10" id="KW-0067">ATP-binding</keyword>
<keyword evidence="6 10" id="KW-0418">Kinase</keyword>
<dbReference type="SUPFAM" id="SSF55060">
    <property type="entry name" value="GHMP Kinase, C-terminal domain"/>
    <property type="match status" value="1"/>
</dbReference>
<accession>A0ABU7XKF1</accession>
<keyword evidence="4 10" id="KW-0808">Transferase</keyword>
<dbReference type="PIRSF" id="PIRSF010376">
    <property type="entry name" value="IspE"/>
    <property type="match status" value="1"/>
</dbReference>
<name>A0ABU7XKF1_9HYPH</name>
<dbReference type="RefSeq" id="WP_332082685.1">
    <property type="nucleotide sequence ID" value="NZ_JAZHYN010000051.1"/>
</dbReference>
<dbReference type="Proteomes" id="UP001350748">
    <property type="component" value="Unassembled WGS sequence"/>
</dbReference>
<dbReference type="NCBIfam" id="NF011202">
    <property type="entry name" value="PRK14608.1"/>
    <property type="match status" value="1"/>
</dbReference>
<comment type="similarity">
    <text evidence="1 10">Belongs to the GHMP kinase family. IspE subfamily.</text>
</comment>
<dbReference type="InterPro" id="IPR004424">
    <property type="entry name" value="IspE"/>
</dbReference>
<dbReference type="SUPFAM" id="SSF54211">
    <property type="entry name" value="Ribosomal protein S5 domain 2-like"/>
    <property type="match status" value="1"/>
</dbReference>
<dbReference type="PANTHER" id="PTHR43527:SF2">
    <property type="entry name" value="4-DIPHOSPHOCYTIDYL-2-C-METHYL-D-ERYTHRITOL KINASE, CHLOROPLASTIC"/>
    <property type="match status" value="1"/>
</dbReference>
<dbReference type="Gene3D" id="3.30.70.890">
    <property type="entry name" value="GHMP kinase, C-terminal domain"/>
    <property type="match status" value="1"/>
</dbReference>
<evidence type="ECO:0000313" key="13">
    <source>
        <dbReference type="EMBL" id="MEF3367640.1"/>
    </source>
</evidence>
<keyword evidence="5 10" id="KW-0547">Nucleotide-binding</keyword>
<evidence type="ECO:0000259" key="12">
    <source>
        <dbReference type="Pfam" id="PF08544"/>
    </source>
</evidence>
<dbReference type="Gene3D" id="3.30.230.10">
    <property type="match status" value="1"/>
</dbReference>
<evidence type="ECO:0000256" key="8">
    <source>
        <dbReference type="ARBA" id="ARBA00023229"/>
    </source>
</evidence>
<protein>
    <recommendedName>
        <fullName evidence="3 10">4-diphosphocytidyl-2-C-methyl-D-erythritol kinase</fullName>
        <shortName evidence="10">CMK</shortName>
        <ecNumber evidence="2 10">2.7.1.148</ecNumber>
    </recommendedName>
    <alternativeName>
        <fullName evidence="9 10">4-(cytidine-5'-diphospho)-2-C-methyl-D-erythritol kinase</fullName>
    </alternativeName>
</protein>
<dbReference type="GO" id="GO:0050515">
    <property type="term" value="F:4-(cytidine 5'-diphospho)-2-C-methyl-D-erythritol kinase activity"/>
    <property type="evidence" value="ECO:0007669"/>
    <property type="project" value="UniProtKB-EC"/>
</dbReference>
<dbReference type="EMBL" id="JAZHYN010000051">
    <property type="protein sequence ID" value="MEF3367640.1"/>
    <property type="molecule type" value="Genomic_DNA"/>
</dbReference>
<feature type="domain" description="GHMP kinase N-terminal" evidence="11">
    <location>
        <begin position="66"/>
        <end position="142"/>
    </location>
</feature>
<evidence type="ECO:0000256" key="7">
    <source>
        <dbReference type="ARBA" id="ARBA00022840"/>
    </source>
</evidence>
<evidence type="ECO:0000256" key="5">
    <source>
        <dbReference type="ARBA" id="ARBA00022741"/>
    </source>
</evidence>
<dbReference type="InterPro" id="IPR014721">
    <property type="entry name" value="Ribsml_uS5_D2-typ_fold_subgr"/>
</dbReference>
<evidence type="ECO:0000256" key="1">
    <source>
        <dbReference type="ARBA" id="ARBA00009684"/>
    </source>
</evidence>
<feature type="binding site" evidence="10">
    <location>
        <begin position="94"/>
        <end position="104"/>
    </location>
    <ligand>
        <name>ATP</name>
        <dbReference type="ChEBI" id="CHEBI:30616"/>
    </ligand>
</feature>
<keyword evidence="8 10" id="KW-0414">Isoprene biosynthesis</keyword>
<dbReference type="InterPro" id="IPR013750">
    <property type="entry name" value="GHMP_kinase_C_dom"/>
</dbReference>
<dbReference type="PANTHER" id="PTHR43527">
    <property type="entry name" value="4-DIPHOSPHOCYTIDYL-2-C-METHYL-D-ERYTHRITOL KINASE, CHLOROPLASTIC"/>
    <property type="match status" value="1"/>
</dbReference>
<comment type="catalytic activity">
    <reaction evidence="10">
        <text>4-CDP-2-C-methyl-D-erythritol + ATP = 4-CDP-2-C-methyl-D-erythritol 2-phosphate + ADP + H(+)</text>
        <dbReference type="Rhea" id="RHEA:18437"/>
        <dbReference type="ChEBI" id="CHEBI:15378"/>
        <dbReference type="ChEBI" id="CHEBI:30616"/>
        <dbReference type="ChEBI" id="CHEBI:57823"/>
        <dbReference type="ChEBI" id="CHEBI:57919"/>
        <dbReference type="ChEBI" id="CHEBI:456216"/>
        <dbReference type="EC" id="2.7.1.148"/>
    </reaction>
</comment>
<dbReference type="HAMAP" id="MF_00061">
    <property type="entry name" value="IspE"/>
    <property type="match status" value="1"/>
</dbReference>
<evidence type="ECO:0000256" key="9">
    <source>
        <dbReference type="ARBA" id="ARBA00032554"/>
    </source>
</evidence>
<proteinExistence type="inferred from homology"/>
<feature type="active site" evidence="10">
    <location>
        <position position="9"/>
    </location>
</feature>
<evidence type="ECO:0000256" key="6">
    <source>
        <dbReference type="ARBA" id="ARBA00022777"/>
    </source>
</evidence>
<feature type="active site" evidence="10">
    <location>
        <position position="136"/>
    </location>
</feature>
<organism evidence="13 14">
    <name type="scientific">Methylocystis borbori</name>
    <dbReference type="NCBI Taxonomy" id="3118750"/>
    <lineage>
        <taxon>Bacteria</taxon>
        <taxon>Pseudomonadati</taxon>
        <taxon>Pseudomonadota</taxon>
        <taxon>Alphaproteobacteria</taxon>
        <taxon>Hyphomicrobiales</taxon>
        <taxon>Methylocystaceae</taxon>
        <taxon>Methylocystis</taxon>
    </lineage>
</organism>
<evidence type="ECO:0000259" key="11">
    <source>
        <dbReference type="Pfam" id="PF00288"/>
    </source>
</evidence>
<comment type="caution">
    <text evidence="13">The sequence shown here is derived from an EMBL/GenBank/DDBJ whole genome shotgun (WGS) entry which is preliminary data.</text>
</comment>
<evidence type="ECO:0000256" key="2">
    <source>
        <dbReference type="ARBA" id="ARBA00012052"/>
    </source>
</evidence>
<feature type="domain" description="GHMP kinase C-terminal" evidence="12">
    <location>
        <begin position="209"/>
        <end position="278"/>
    </location>
</feature>
<keyword evidence="14" id="KW-1185">Reference proteome</keyword>
<dbReference type="InterPro" id="IPR006204">
    <property type="entry name" value="GHMP_kinase_N_dom"/>
</dbReference>
<dbReference type="Pfam" id="PF08544">
    <property type="entry name" value="GHMP_kinases_C"/>
    <property type="match status" value="1"/>
</dbReference>
<evidence type="ECO:0000256" key="10">
    <source>
        <dbReference type="HAMAP-Rule" id="MF_00061"/>
    </source>
</evidence>
<comment type="function">
    <text evidence="10">Catalyzes the phosphorylation of the position 2 hydroxy group of 4-diphosphocytidyl-2C-methyl-D-erythritol.</text>
</comment>
<dbReference type="EC" id="2.7.1.148" evidence="2 10"/>
<evidence type="ECO:0000256" key="4">
    <source>
        <dbReference type="ARBA" id="ARBA00022679"/>
    </source>
</evidence>
<gene>
    <name evidence="10" type="primary">ispE</name>
    <name evidence="13" type="ORF">V3H18_13955</name>
</gene>
<comment type="pathway">
    <text evidence="10">Isoprenoid biosynthesis; isopentenyl diphosphate biosynthesis via DXP pathway; isopentenyl diphosphate from 1-deoxy-D-xylulose 5-phosphate: step 3/6.</text>
</comment>
<dbReference type="Pfam" id="PF00288">
    <property type="entry name" value="GHMP_kinases_N"/>
    <property type="match status" value="1"/>
</dbReference>
<sequence>MLTTRAPAKINLTLHILGRREDGYHALESLVAFTGGGDTLALAPGPALSLDISGPTAPAAGAGDDNLVLRAARNLAARVEGLTLGAFRLEKRLPVAAGIGGGSSDAAAALRLLARAHGLAADDSRLIDAACATGSDVSICLLARARMMRGAGEALGPPIRLPILPAVLVNPGVAVATAPVFAALGLAKGARSAGAAHPEIGDGASAEDLLVALAKGRNDLEDAACLQAPVIVDALALLRATRGCRLARMSGSGATCFALFATRQAAVRAARDIRAQCPQWWVKTAALR</sequence>
<dbReference type="InterPro" id="IPR020568">
    <property type="entry name" value="Ribosomal_Su5_D2-typ_SF"/>
</dbReference>
<dbReference type="InterPro" id="IPR036554">
    <property type="entry name" value="GHMP_kinase_C_sf"/>
</dbReference>
<reference evidence="13 14" key="1">
    <citation type="submission" date="2024-02" db="EMBL/GenBank/DDBJ databases">
        <authorList>
            <person name="Grouzdev D."/>
        </authorList>
    </citation>
    <scope>NUCLEOTIDE SEQUENCE [LARGE SCALE GENOMIC DNA]</scope>
    <source>
        <strain evidence="13 14">9N</strain>
    </source>
</reference>